<dbReference type="Pfam" id="PF04082">
    <property type="entry name" value="Fungal_trans"/>
    <property type="match status" value="1"/>
</dbReference>
<dbReference type="EMBL" id="SRMI01000001">
    <property type="protein sequence ID" value="TVY78775.1"/>
    <property type="molecule type" value="Genomic_DNA"/>
</dbReference>
<protein>
    <submittedName>
        <fullName evidence="8">Oxidoreductase BOA1</fullName>
    </submittedName>
</protein>
<feature type="region of interest" description="Disordered" evidence="5">
    <location>
        <begin position="366"/>
        <end position="396"/>
    </location>
</feature>
<proteinExistence type="inferred from homology"/>
<organism evidence="8 9">
    <name type="scientific">Fusarium oxysporum f. sp. cubense</name>
    <dbReference type="NCBI Taxonomy" id="61366"/>
    <lineage>
        <taxon>Eukaryota</taxon>
        <taxon>Fungi</taxon>
        <taxon>Dikarya</taxon>
        <taxon>Ascomycota</taxon>
        <taxon>Pezizomycotina</taxon>
        <taxon>Sordariomycetes</taxon>
        <taxon>Hypocreomycetidae</taxon>
        <taxon>Hypocreales</taxon>
        <taxon>Nectriaceae</taxon>
        <taxon>Fusarium</taxon>
        <taxon>Fusarium oxysporum species complex</taxon>
    </lineage>
</organism>
<dbReference type="InterPro" id="IPR007219">
    <property type="entry name" value="XnlR_reg_dom"/>
</dbReference>
<dbReference type="Gene3D" id="3.40.50.720">
    <property type="entry name" value="NAD(P)-binding Rossmann-like Domain"/>
    <property type="match status" value="1"/>
</dbReference>
<evidence type="ECO:0000256" key="2">
    <source>
        <dbReference type="ARBA" id="ARBA00022857"/>
    </source>
</evidence>
<feature type="compositionally biased region" description="Polar residues" evidence="5">
    <location>
        <begin position="380"/>
        <end position="395"/>
    </location>
</feature>
<dbReference type="Pfam" id="PF05368">
    <property type="entry name" value="NmrA"/>
    <property type="match status" value="1"/>
</dbReference>
<dbReference type="Gene3D" id="3.90.25.10">
    <property type="entry name" value="UDP-galactose 4-epimerase, domain 1"/>
    <property type="match status" value="1"/>
</dbReference>
<sequence>MAIIAVAGGAGKLGRAIVEALVEQGQHSVVALAREAKDVQGAQVIAVDYTDVDKLAATLETNSIETVISTINSMDDVSAELSLIKAAEKSASTKRYIPSIWGVKYTEEIASYFPIARAKLNIIAALEATSTLEYTAVYNGYFADYWVLPKVKSYQSPLALVVDIANDFAAIPGSGNELVTFTHTFDVARFVAVLVGAPKWDKESYIIGDKVSWNQFVQYAEEAKGVKFTVKHDSIEDLKAGKITELPSHPHMYPFFPKPMLQGFFAAFGRMFIDGAFDLKPERTLNQEFPEVKARKIKDLLFEAWGQPKSNRLVFRVEVARTRCHYGERKGRGRGKSKQYIQTLEQRLKNVEVALQVSPAVNEDLSQVSADPGHSHETSNSHGTTTADRTQSMPSRWSEEITRNIFQAQKNKSNLERTVFAPLPPKQHILHFISSALEDMYEVQLLFSTDDVLKLVNDQYSAGSSNCHANPTRWATLNALIATGIHWKADNKAIEELFPISWAYFKNAFAIFPEIVMNSDGIDSCQAMIAMAFLMRGTADARAFTVLLSAAAHAIHCIGLNLEDLYGSSDLIDIERRRRSFWTIYVLRCNASLNFDLPAPSDEVSVELPSQGLATDTSSSTHLLRHMSTLALIQSRISRCFCPGSSLSKSIDKMTQALAELDNGLESWRTGLPTEVQPTALAQVDNLGIIQLHFAYYASTWKIYTAIGKLYNVPLTLIIREQPNLHLSTLIPTHSARATISLLQGLSSQPLASLWQIICYPTCAVLILLTAVLHNPADSEVAMNLTWIGKFVGFLKSFQDQEGCDLKGLIGFCSKLYDIASFAQHNPAEQRDENENETAGLWRQYTVNGWRMAYQPILYSLPEDCGGFPAGTTIAVGTSLPSNKRYAYIDMYASTDGAKTFKFLSHVTHGPGPETVTNGDKAIFEAFLLVYKGKLIIYYSN</sequence>
<dbReference type="Proteomes" id="UP000320707">
    <property type="component" value="Unassembled WGS sequence"/>
</dbReference>
<evidence type="ECO:0000256" key="4">
    <source>
        <dbReference type="ARBA" id="ARBA00023242"/>
    </source>
</evidence>
<dbReference type="GO" id="GO:0003677">
    <property type="term" value="F:DNA binding"/>
    <property type="evidence" value="ECO:0007669"/>
    <property type="project" value="InterPro"/>
</dbReference>
<accession>A0A559LTT0</accession>
<dbReference type="AlphaFoldDB" id="A0A559LTT0"/>
<evidence type="ECO:0000259" key="7">
    <source>
        <dbReference type="Pfam" id="PF05368"/>
    </source>
</evidence>
<evidence type="ECO:0000313" key="9">
    <source>
        <dbReference type="Proteomes" id="UP000320707"/>
    </source>
</evidence>
<dbReference type="Gene3D" id="2.120.10.10">
    <property type="match status" value="1"/>
</dbReference>
<dbReference type="CDD" id="cd12148">
    <property type="entry name" value="fungal_TF_MHR"/>
    <property type="match status" value="1"/>
</dbReference>
<feature type="domain" description="NmrA-like" evidence="7">
    <location>
        <begin position="4"/>
        <end position="238"/>
    </location>
</feature>
<dbReference type="PANTHER" id="PTHR47706">
    <property type="entry name" value="NMRA-LIKE FAMILY PROTEIN"/>
    <property type="match status" value="1"/>
</dbReference>
<evidence type="ECO:0000256" key="3">
    <source>
        <dbReference type="ARBA" id="ARBA00023002"/>
    </source>
</evidence>
<evidence type="ECO:0000256" key="1">
    <source>
        <dbReference type="ARBA" id="ARBA00005725"/>
    </source>
</evidence>
<dbReference type="GO" id="GO:0016491">
    <property type="term" value="F:oxidoreductase activity"/>
    <property type="evidence" value="ECO:0007669"/>
    <property type="project" value="UniProtKB-KW"/>
</dbReference>
<dbReference type="PANTHER" id="PTHR47706:SF4">
    <property type="entry name" value="NMRA-LIKE DOMAIN-CONTAINING PROTEIN"/>
    <property type="match status" value="1"/>
</dbReference>
<keyword evidence="4" id="KW-0539">Nucleus</keyword>
<dbReference type="GO" id="GO:0008270">
    <property type="term" value="F:zinc ion binding"/>
    <property type="evidence" value="ECO:0007669"/>
    <property type="project" value="InterPro"/>
</dbReference>
<dbReference type="InterPro" id="IPR051609">
    <property type="entry name" value="NmrA/Isoflavone_reductase-like"/>
</dbReference>
<feature type="domain" description="Xylanolytic transcriptional activator regulatory" evidence="6">
    <location>
        <begin position="475"/>
        <end position="669"/>
    </location>
</feature>
<evidence type="ECO:0000256" key="5">
    <source>
        <dbReference type="SAM" id="MobiDB-lite"/>
    </source>
</evidence>
<dbReference type="GO" id="GO:0006351">
    <property type="term" value="P:DNA-templated transcription"/>
    <property type="evidence" value="ECO:0007669"/>
    <property type="project" value="InterPro"/>
</dbReference>
<keyword evidence="3" id="KW-0560">Oxidoreductase</keyword>
<evidence type="ECO:0000313" key="8">
    <source>
        <dbReference type="EMBL" id="TVY78775.1"/>
    </source>
</evidence>
<comment type="caution">
    <text evidence="8">The sequence shown here is derived from an EMBL/GenBank/DDBJ whole genome shotgun (WGS) entry which is preliminary data.</text>
</comment>
<name>A0A559LTT0_FUSOC</name>
<keyword evidence="2" id="KW-0521">NADP</keyword>
<dbReference type="InterPro" id="IPR008030">
    <property type="entry name" value="NmrA-like"/>
</dbReference>
<dbReference type="InterPro" id="IPR036291">
    <property type="entry name" value="NAD(P)-bd_dom_sf"/>
</dbReference>
<evidence type="ECO:0000259" key="6">
    <source>
        <dbReference type="Pfam" id="PF04082"/>
    </source>
</evidence>
<dbReference type="SUPFAM" id="SSF51735">
    <property type="entry name" value="NAD(P)-binding Rossmann-fold domains"/>
    <property type="match status" value="1"/>
</dbReference>
<comment type="similarity">
    <text evidence="1">Belongs to the NmrA-type oxidoreductase family. Isoflavone reductase subfamily.</text>
</comment>
<reference evidence="8 9" key="1">
    <citation type="journal article" date="2019" name="Microbiol. Resour. Announc.">
        <title>High-quality draft genome sequence of Fusarium oxysporum f. sp. cubense strain 160527, a causal agent of Panama disease.</title>
        <authorList>
            <person name="Asai S."/>
            <person name="Ayukawa Y."/>
            <person name="Gan P."/>
            <person name="Masuda S."/>
            <person name="Komatsu K."/>
            <person name="Shirasu K."/>
            <person name="Arie T."/>
        </authorList>
    </citation>
    <scope>NUCLEOTIDE SEQUENCE [LARGE SCALE GENOMIC DNA]</scope>
    <source>
        <strain evidence="8 9">160527</strain>
    </source>
</reference>
<gene>
    <name evidence="8" type="primary">BOA1-6</name>
    <name evidence="8" type="ORF">Focb16_v009754</name>
</gene>